<dbReference type="InterPro" id="IPR054566">
    <property type="entry name" value="ManC/GMP-like_b-helix"/>
</dbReference>
<evidence type="ECO:0000256" key="7">
    <source>
        <dbReference type="ARBA" id="ARBA00023134"/>
    </source>
</evidence>
<evidence type="ECO:0000313" key="14">
    <source>
        <dbReference type="Proteomes" id="UP000249396"/>
    </source>
</evidence>
<dbReference type="CDD" id="cd02509">
    <property type="entry name" value="GDP-M1P_Guanylyltransferase"/>
    <property type="match status" value="1"/>
</dbReference>
<gene>
    <name evidence="13" type="ORF">DM484_06485</name>
</gene>
<dbReference type="SUPFAM" id="SSF53448">
    <property type="entry name" value="Nucleotide-diphospho-sugar transferases"/>
    <property type="match status" value="1"/>
</dbReference>
<evidence type="ECO:0000256" key="5">
    <source>
        <dbReference type="ARBA" id="ARBA00022695"/>
    </source>
</evidence>
<evidence type="ECO:0000259" key="12">
    <source>
        <dbReference type="Pfam" id="PF22640"/>
    </source>
</evidence>
<keyword evidence="4 13" id="KW-0808">Transferase</keyword>
<dbReference type="Pfam" id="PF22640">
    <property type="entry name" value="ManC_GMP_beta-helix"/>
    <property type="match status" value="1"/>
</dbReference>
<feature type="domain" description="Mannose-6-phosphate isomerase type II C-terminal" evidence="11">
    <location>
        <begin position="392"/>
        <end position="506"/>
    </location>
</feature>
<comment type="caution">
    <text evidence="13">The sequence shown here is derived from an EMBL/GenBank/DDBJ whole genome shotgun (WGS) entry which is preliminary data.</text>
</comment>
<dbReference type="FunFam" id="2.60.120.10:FF:000032">
    <property type="entry name" value="Mannose-1-phosphate guanylyltransferase/mannose-6-phosphate isomerase"/>
    <property type="match status" value="1"/>
</dbReference>
<keyword evidence="6" id="KW-0547">Nucleotide-binding</keyword>
<dbReference type="GO" id="GO:0000271">
    <property type="term" value="P:polysaccharide biosynthetic process"/>
    <property type="evidence" value="ECO:0007669"/>
    <property type="project" value="InterPro"/>
</dbReference>
<evidence type="ECO:0000256" key="1">
    <source>
        <dbReference type="ARBA" id="ARBA00004823"/>
    </source>
</evidence>
<keyword evidence="5 13" id="KW-0548">Nucleotidyltransferase</keyword>
<evidence type="ECO:0000256" key="2">
    <source>
        <dbReference type="ARBA" id="ARBA00006115"/>
    </source>
</evidence>
<dbReference type="InterPro" id="IPR011051">
    <property type="entry name" value="RmlC_Cupin_sf"/>
</dbReference>
<dbReference type="GO" id="GO:0009298">
    <property type="term" value="P:GDP-mannose biosynthetic process"/>
    <property type="evidence" value="ECO:0007669"/>
    <property type="project" value="UniProtKB-UniPathway"/>
</dbReference>
<evidence type="ECO:0000256" key="9">
    <source>
        <dbReference type="RuleBase" id="RU004190"/>
    </source>
</evidence>
<accession>A0A2W4TCS3</accession>
<comment type="similarity">
    <text evidence="2 9">Belongs to the mannose-6-phosphate isomerase type 2 family.</text>
</comment>
<dbReference type="Pfam" id="PF00483">
    <property type="entry name" value="NTP_transferase"/>
    <property type="match status" value="1"/>
</dbReference>
<dbReference type="FunFam" id="3.90.550.10:FF:000046">
    <property type="entry name" value="Mannose-1-phosphate guanylyltransferase (GDP)"/>
    <property type="match status" value="1"/>
</dbReference>
<sequence>MIGPSAIVVSLSRAWPAPTSYKRTPIQVKTILQPIILSGGLGTRLWPFSREAYPKQFLSFCGDKTLLQETVCRVEDMKPDPAQVELRSPVVVCNELHRFLVAEQLRQLGFDDCAIILEPLGRNTAPALTLAALQASADGGDPVLIVMPSDHHIENVDEFRKRVMAAALKAGEGSVATFGIVPVKPETGYGYIRKGEALGDESFLLDGFVEKPDAVTATIYQSSGQYLWNSGLFVLRASVWLEQIALYRNDIFEACRNAFAQAKRDGNFIRVTKSDFAVCPSDSIDYAVMERLAGGAKTVPSIVYSLDVGWSDLGSWSALGDISPHDGNGNVSVGDVFIKDTFNSLVYSQHRFLATVGVSDLIVIETTDAVLVVHKDKAQDVKAITDHLKLSSRNEHIFHTKVHRPWGDFESIDQGERYQVKRLTVKPGATLSKQLHHHRAEHWTVVRGTAKVTRGDEVFILGENESTFIPLGIQHRLENPGVIPLEIIEVQSGSYLGEDDIIRFEDQYHRVEP</sequence>
<evidence type="ECO:0000259" key="11">
    <source>
        <dbReference type="Pfam" id="PF01050"/>
    </source>
</evidence>
<protein>
    <recommendedName>
        <fullName evidence="3">mannose-1-phosphate guanylyltransferase</fullName>
        <ecNumber evidence="3">2.7.7.13</ecNumber>
    </recommendedName>
</protein>
<dbReference type="EMBL" id="QJPH01000222">
    <property type="protein sequence ID" value="PZN82384.1"/>
    <property type="molecule type" value="Genomic_DNA"/>
</dbReference>
<dbReference type="InterPro" id="IPR049577">
    <property type="entry name" value="GMPP_N"/>
</dbReference>
<feature type="domain" description="MannoseP isomerase/GMP-like beta-helix" evidence="12">
    <location>
        <begin position="340"/>
        <end position="388"/>
    </location>
</feature>
<dbReference type="InterPro" id="IPR051161">
    <property type="entry name" value="Mannose-6P_isomerase_type2"/>
</dbReference>
<reference evidence="13 14" key="1">
    <citation type="journal article" date="2018" name="Aquat. Microb. Ecol.">
        <title>Gammaproteobacterial methanotrophs dominate.</title>
        <authorList>
            <person name="Rissanen A.J."/>
            <person name="Saarenheimo J."/>
            <person name="Tiirola M."/>
            <person name="Peura S."/>
            <person name="Aalto S.L."/>
            <person name="Karvinen A."/>
            <person name="Nykanen H."/>
        </authorList>
    </citation>
    <scope>NUCLEOTIDE SEQUENCE [LARGE SCALE GENOMIC DNA]</scope>
    <source>
        <strain evidence="13">AMbin10</strain>
    </source>
</reference>
<dbReference type="UniPathway" id="UPA00126">
    <property type="reaction ID" value="UER00930"/>
</dbReference>
<dbReference type="InterPro" id="IPR001538">
    <property type="entry name" value="Man6P_isomerase-2_C"/>
</dbReference>
<dbReference type="GO" id="GO:0016853">
    <property type="term" value="F:isomerase activity"/>
    <property type="evidence" value="ECO:0007669"/>
    <property type="project" value="UniProtKB-KW"/>
</dbReference>
<evidence type="ECO:0000256" key="6">
    <source>
        <dbReference type="ARBA" id="ARBA00022741"/>
    </source>
</evidence>
<dbReference type="GO" id="GO:0005525">
    <property type="term" value="F:GTP binding"/>
    <property type="evidence" value="ECO:0007669"/>
    <property type="project" value="UniProtKB-KW"/>
</dbReference>
<dbReference type="Gene3D" id="2.60.120.10">
    <property type="entry name" value="Jelly Rolls"/>
    <property type="match status" value="1"/>
</dbReference>
<keyword evidence="7" id="KW-0342">GTP-binding</keyword>
<proteinExistence type="inferred from homology"/>
<dbReference type="Pfam" id="PF01050">
    <property type="entry name" value="MannoseP_isomer"/>
    <property type="match status" value="1"/>
</dbReference>
<keyword evidence="13" id="KW-0413">Isomerase</keyword>
<comment type="pathway">
    <text evidence="1">Nucleotide-sugar biosynthesis; GDP-alpha-D-mannose biosynthesis; GDP-alpha-D-mannose from alpha-D-mannose 1-phosphate (GTP route): step 1/1.</text>
</comment>
<dbReference type="EC" id="2.7.7.13" evidence="3"/>
<dbReference type="InterPro" id="IPR014710">
    <property type="entry name" value="RmlC-like_jellyroll"/>
</dbReference>
<dbReference type="Proteomes" id="UP000249396">
    <property type="component" value="Unassembled WGS sequence"/>
</dbReference>
<dbReference type="InterPro" id="IPR006375">
    <property type="entry name" value="Man1P_GuaTrfase/Man6P_Isoase"/>
</dbReference>
<comment type="catalytic activity">
    <reaction evidence="8">
        <text>alpha-D-mannose 1-phosphate + GTP + H(+) = GDP-alpha-D-mannose + diphosphate</text>
        <dbReference type="Rhea" id="RHEA:15229"/>
        <dbReference type="ChEBI" id="CHEBI:15378"/>
        <dbReference type="ChEBI" id="CHEBI:33019"/>
        <dbReference type="ChEBI" id="CHEBI:37565"/>
        <dbReference type="ChEBI" id="CHEBI:57527"/>
        <dbReference type="ChEBI" id="CHEBI:58409"/>
        <dbReference type="EC" id="2.7.7.13"/>
    </reaction>
</comment>
<evidence type="ECO:0000256" key="8">
    <source>
        <dbReference type="ARBA" id="ARBA00047343"/>
    </source>
</evidence>
<organism evidence="13 14">
    <name type="scientific">Candidatus Methylumidiphilus alinenensis</name>
    <dbReference type="NCBI Taxonomy" id="2202197"/>
    <lineage>
        <taxon>Bacteria</taxon>
        <taxon>Pseudomonadati</taxon>
        <taxon>Pseudomonadota</taxon>
        <taxon>Gammaproteobacteria</taxon>
        <taxon>Methylococcales</taxon>
        <taxon>Candidatus Methylumidiphilus</taxon>
    </lineage>
</organism>
<dbReference type="CDD" id="cd02213">
    <property type="entry name" value="cupin_PMI_typeII_C"/>
    <property type="match status" value="1"/>
</dbReference>
<dbReference type="InterPro" id="IPR005835">
    <property type="entry name" value="NTP_transferase_dom"/>
</dbReference>
<dbReference type="GO" id="GO:0004475">
    <property type="term" value="F:mannose-1-phosphate guanylyltransferase (GTP) activity"/>
    <property type="evidence" value="ECO:0007669"/>
    <property type="project" value="UniProtKB-EC"/>
</dbReference>
<evidence type="ECO:0000313" key="13">
    <source>
        <dbReference type="EMBL" id="PZN82384.1"/>
    </source>
</evidence>
<evidence type="ECO:0000256" key="4">
    <source>
        <dbReference type="ARBA" id="ARBA00022679"/>
    </source>
</evidence>
<dbReference type="AlphaFoldDB" id="A0A2W4TCS3"/>
<name>A0A2W4TCS3_9GAMM</name>
<dbReference type="SUPFAM" id="SSF51182">
    <property type="entry name" value="RmlC-like cupins"/>
    <property type="match status" value="1"/>
</dbReference>
<evidence type="ECO:0000259" key="10">
    <source>
        <dbReference type="Pfam" id="PF00483"/>
    </source>
</evidence>
<dbReference type="NCBIfam" id="TIGR01479">
    <property type="entry name" value="GMP_PMI"/>
    <property type="match status" value="1"/>
</dbReference>
<dbReference type="Gene3D" id="3.90.550.10">
    <property type="entry name" value="Spore Coat Polysaccharide Biosynthesis Protein SpsA, Chain A"/>
    <property type="match status" value="1"/>
</dbReference>
<dbReference type="PANTHER" id="PTHR46390">
    <property type="entry name" value="MANNOSE-1-PHOSPHATE GUANYLYLTRANSFERASE"/>
    <property type="match status" value="1"/>
</dbReference>
<evidence type="ECO:0000256" key="3">
    <source>
        <dbReference type="ARBA" id="ARBA00012387"/>
    </source>
</evidence>
<feature type="domain" description="Nucleotidyl transferase" evidence="10">
    <location>
        <begin position="34"/>
        <end position="325"/>
    </location>
</feature>
<dbReference type="PANTHER" id="PTHR46390:SF1">
    <property type="entry name" value="MANNOSE-1-PHOSPHATE GUANYLYLTRANSFERASE"/>
    <property type="match status" value="1"/>
</dbReference>
<dbReference type="InterPro" id="IPR029044">
    <property type="entry name" value="Nucleotide-diphossugar_trans"/>
</dbReference>